<dbReference type="SMART" id="SM00271">
    <property type="entry name" value="DnaJ"/>
    <property type="match status" value="1"/>
</dbReference>
<evidence type="ECO:0000313" key="5">
    <source>
        <dbReference type="Proteomes" id="UP000530660"/>
    </source>
</evidence>
<name>A0A7J7IFB7_9RHOD</name>
<sequence length="273" mass="30969">METKGPKVTSCAGAVSDPSLRTQRGSVEPGSESATAPVPNLKSLAPPKEGDASRNERASKPSIVHIMGAVLILGAYAAGVVGFRYSRFMVGKEIHRGWGNYQRYSRERLEREILERLQQAAQRNWAEREARRREAFMAAEERARREVYRRYLEWERRFRGATKADAFAAEDETRKPRQAAPGTHYAELGVAPTATSVEIRKAYLERAKALHPDTQHRAQEDATQDNTNSSRERNMTAEERNTAFQRVVEAYQVLSNPESRRKYDAGVFGSWRR</sequence>
<feature type="region of interest" description="Disordered" evidence="1">
    <location>
        <begin position="1"/>
        <end position="57"/>
    </location>
</feature>
<organism evidence="4 5">
    <name type="scientific">Cyanidiococcus yangmingshanensis</name>
    <dbReference type="NCBI Taxonomy" id="2690220"/>
    <lineage>
        <taxon>Eukaryota</taxon>
        <taxon>Rhodophyta</taxon>
        <taxon>Bangiophyceae</taxon>
        <taxon>Cyanidiales</taxon>
        <taxon>Cyanidiaceae</taxon>
        <taxon>Cyanidiococcus</taxon>
    </lineage>
</organism>
<dbReference type="SUPFAM" id="SSF46565">
    <property type="entry name" value="Chaperone J-domain"/>
    <property type="match status" value="1"/>
</dbReference>
<dbReference type="InterPro" id="IPR036869">
    <property type="entry name" value="J_dom_sf"/>
</dbReference>
<accession>A0A7J7IFB7</accession>
<gene>
    <name evidence="4" type="ORF">F1559_003510</name>
</gene>
<dbReference type="Gene3D" id="1.10.287.110">
    <property type="entry name" value="DnaJ domain"/>
    <property type="match status" value="1"/>
</dbReference>
<evidence type="ECO:0000259" key="3">
    <source>
        <dbReference type="PROSITE" id="PS50076"/>
    </source>
</evidence>
<feature type="compositionally biased region" description="Basic and acidic residues" evidence="1">
    <location>
        <begin position="48"/>
        <end position="57"/>
    </location>
</feature>
<protein>
    <recommendedName>
        <fullName evidence="3">J domain-containing protein</fullName>
    </recommendedName>
</protein>
<reference evidence="4 5" key="1">
    <citation type="journal article" date="2020" name="J. Phycol.">
        <title>Comparative genome analysis reveals Cyanidiococcus gen. nov., a new extremophilic red algal genus sister to Cyanidioschyzon (Cyanidioschyzonaceae, Rhodophyta).</title>
        <authorList>
            <person name="Liu S.-L."/>
            <person name="Chiang Y.-R."/>
            <person name="Yoon H.S."/>
            <person name="Fu H.-Y."/>
        </authorList>
    </citation>
    <scope>NUCLEOTIDE SEQUENCE [LARGE SCALE GENOMIC DNA]</scope>
    <source>
        <strain evidence="4 5">THAL066</strain>
    </source>
</reference>
<keyword evidence="2" id="KW-1133">Transmembrane helix</keyword>
<feature type="transmembrane region" description="Helical" evidence="2">
    <location>
        <begin position="63"/>
        <end position="83"/>
    </location>
</feature>
<evidence type="ECO:0000313" key="4">
    <source>
        <dbReference type="EMBL" id="KAF6001795.1"/>
    </source>
</evidence>
<feature type="compositionally biased region" description="Basic and acidic residues" evidence="1">
    <location>
        <begin position="210"/>
        <end position="220"/>
    </location>
</feature>
<dbReference type="InterPro" id="IPR001623">
    <property type="entry name" value="DnaJ_domain"/>
</dbReference>
<dbReference type="PANTHER" id="PTHR24074">
    <property type="entry name" value="CO-CHAPERONE PROTEIN DJLA"/>
    <property type="match status" value="1"/>
</dbReference>
<proteinExistence type="predicted"/>
<feature type="compositionally biased region" description="Basic and acidic residues" evidence="1">
    <location>
        <begin position="230"/>
        <end position="241"/>
    </location>
</feature>
<dbReference type="InterPro" id="IPR018253">
    <property type="entry name" value="DnaJ_domain_CS"/>
</dbReference>
<feature type="region of interest" description="Disordered" evidence="1">
    <location>
        <begin position="210"/>
        <end position="241"/>
    </location>
</feature>
<feature type="domain" description="J" evidence="3">
    <location>
        <begin position="183"/>
        <end position="267"/>
    </location>
</feature>
<evidence type="ECO:0000256" key="1">
    <source>
        <dbReference type="SAM" id="MobiDB-lite"/>
    </source>
</evidence>
<keyword evidence="5" id="KW-1185">Reference proteome</keyword>
<comment type="caution">
    <text evidence="4">The sequence shown here is derived from an EMBL/GenBank/DDBJ whole genome shotgun (WGS) entry which is preliminary data.</text>
</comment>
<dbReference type="InterPro" id="IPR050817">
    <property type="entry name" value="DjlA_DnaK_co-chaperone"/>
</dbReference>
<dbReference type="AlphaFoldDB" id="A0A7J7IFB7"/>
<keyword evidence="2" id="KW-0472">Membrane</keyword>
<dbReference type="CDD" id="cd06257">
    <property type="entry name" value="DnaJ"/>
    <property type="match status" value="1"/>
</dbReference>
<dbReference type="PROSITE" id="PS50076">
    <property type="entry name" value="DNAJ_2"/>
    <property type="match status" value="1"/>
</dbReference>
<evidence type="ECO:0000256" key="2">
    <source>
        <dbReference type="SAM" id="Phobius"/>
    </source>
</evidence>
<dbReference type="Proteomes" id="UP000530660">
    <property type="component" value="Unassembled WGS sequence"/>
</dbReference>
<dbReference type="OrthoDB" id="2768at2759"/>
<keyword evidence="2" id="KW-0812">Transmembrane</keyword>
<dbReference type="PROSITE" id="PS00636">
    <property type="entry name" value="DNAJ_1"/>
    <property type="match status" value="1"/>
</dbReference>
<dbReference type="Pfam" id="PF00226">
    <property type="entry name" value="DnaJ"/>
    <property type="match status" value="1"/>
</dbReference>
<dbReference type="PRINTS" id="PR00625">
    <property type="entry name" value="JDOMAIN"/>
</dbReference>
<dbReference type="EMBL" id="VWRR01000013">
    <property type="protein sequence ID" value="KAF6001795.1"/>
    <property type="molecule type" value="Genomic_DNA"/>
</dbReference>